<evidence type="ECO:0000313" key="1">
    <source>
        <dbReference type="EMBL" id="POZ93148.1"/>
    </source>
</evidence>
<evidence type="ECO:0008006" key="3">
    <source>
        <dbReference type="Google" id="ProtNLM"/>
    </source>
</evidence>
<organism evidence="1 2">
    <name type="scientific">Petrotoga halophila DSM 16923</name>
    <dbReference type="NCBI Taxonomy" id="1122953"/>
    <lineage>
        <taxon>Bacteria</taxon>
        <taxon>Thermotogati</taxon>
        <taxon>Thermotogota</taxon>
        <taxon>Thermotogae</taxon>
        <taxon>Petrotogales</taxon>
        <taxon>Petrotogaceae</taxon>
        <taxon>Petrotoga</taxon>
    </lineage>
</organism>
<dbReference type="Pfam" id="PF02643">
    <property type="entry name" value="DUF192"/>
    <property type="match status" value="1"/>
</dbReference>
<dbReference type="InterPro" id="IPR003795">
    <property type="entry name" value="DUF192"/>
</dbReference>
<comment type="caution">
    <text evidence="1">The sequence shown here is derived from an EMBL/GenBank/DDBJ whole genome shotgun (WGS) entry which is preliminary data.</text>
</comment>
<dbReference type="PANTHER" id="PTHR37953:SF1">
    <property type="entry name" value="UPF0127 PROTEIN MJ1496"/>
    <property type="match status" value="1"/>
</dbReference>
<sequence>MELKIMQKIAFILLISIIFFTNLFSQSINMPEFPKGTLTISQEGSILTIPIEIANTNELREFGLMYKEDIPEDYGMLFVFPTPGIRGFWMKNTFVELDIAFIDSSGTILDIQNMKPCEESPCPIYIIYTPFKYALEVKTGFFGRYGFAEGAKIEWSINE</sequence>
<name>A0A2S5EJC9_9BACT</name>
<dbReference type="Proteomes" id="UP000236950">
    <property type="component" value="Unassembled WGS sequence"/>
</dbReference>
<dbReference type="PANTHER" id="PTHR37953">
    <property type="entry name" value="UPF0127 PROTEIN MJ1496"/>
    <property type="match status" value="1"/>
</dbReference>
<accession>A0A2S5EJC9</accession>
<keyword evidence="2" id="KW-1185">Reference proteome</keyword>
<dbReference type="EMBL" id="JALY01000075">
    <property type="protein sequence ID" value="POZ93148.1"/>
    <property type="molecule type" value="Genomic_DNA"/>
</dbReference>
<dbReference type="Gene3D" id="2.60.120.1140">
    <property type="entry name" value="Protein of unknown function DUF192"/>
    <property type="match status" value="1"/>
</dbReference>
<reference evidence="1 2" key="1">
    <citation type="submission" date="2014-01" db="EMBL/GenBank/DDBJ databases">
        <title>Comparative genomics of Petrotoga.</title>
        <authorList>
            <person name="Chow K."/>
            <person name="Charchuk R."/>
            <person name="Nesbo C.L."/>
        </authorList>
    </citation>
    <scope>NUCLEOTIDE SEQUENCE [LARGE SCALE GENOMIC DNA]</scope>
    <source>
        <strain evidence="1 2">DSM 16923</strain>
    </source>
</reference>
<proteinExistence type="predicted"/>
<gene>
    <name evidence="1" type="ORF">AA81_03335</name>
</gene>
<dbReference type="InterPro" id="IPR038695">
    <property type="entry name" value="Saro_0823-like_sf"/>
</dbReference>
<evidence type="ECO:0000313" key="2">
    <source>
        <dbReference type="Proteomes" id="UP000236950"/>
    </source>
</evidence>
<dbReference type="AlphaFoldDB" id="A0A2S5EJC9"/>
<protein>
    <recommendedName>
        <fullName evidence="3">DUF192 domain-containing protein</fullName>
    </recommendedName>
</protein>